<comment type="caution">
    <text evidence="1">The sequence shown here is derived from an EMBL/GenBank/DDBJ whole genome shotgun (WGS) entry which is preliminary data.</text>
</comment>
<name>A0AAN7NI72_MYCAM</name>
<dbReference type="Proteomes" id="UP001333110">
    <property type="component" value="Unassembled WGS sequence"/>
</dbReference>
<reference evidence="1 2" key="1">
    <citation type="journal article" date="2023" name="J. Hered.">
        <title>Chromosome-level genome of the wood stork (Mycteria americana) provides insight into avian chromosome evolution.</title>
        <authorList>
            <person name="Flamio R. Jr."/>
            <person name="Ramstad K.M."/>
        </authorList>
    </citation>
    <scope>NUCLEOTIDE SEQUENCE [LARGE SCALE GENOMIC DNA]</scope>
    <source>
        <strain evidence="1">JAX WOST 10</strain>
    </source>
</reference>
<keyword evidence="2" id="KW-1185">Reference proteome</keyword>
<protein>
    <submittedName>
        <fullName evidence="1">Uncharacterized protein</fullName>
    </submittedName>
</protein>
<gene>
    <name evidence="1" type="ORF">QYF61_011063</name>
</gene>
<organism evidence="1 2">
    <name type="scientific">Mycteria americana</name>
    <name type="common">Wood stork</name>
    <dbReference type="NCBI Taxonomy" id="33587"/>
    <lineage>
        <taxon>Eukaryota</taxon>
        <taxon>Metazoa</taxon>
        <taxon>Chordata</taxon>
        <taxon>Craniata</taxon>
        <taxon>Vertebrata</taxon>
        <taxon>Euteleostomi</taxon>
        <taxon>Archelosauria</taxon>
        <taxon>Archosauria</taxon>
        <taxon>Dinosauria</taxon>
        <taxon>Saurischia</taxon>
        <taxon>Theropoda</taxon>
        <taxon>Coelurosauria</taxon>
        <taxon>Aves</taxon>
        <taxon>Neognathae</taxon>
        <taxon>Neoaves</taxon>
        <taxon>Aequornithes</taxon>
        <taxon>Ciconiiformes</taxon>
        <taxon>Ciconiidae</taxon>
        <taxon>Mycteria</taxon>
    </lineage>
</organism>
<dbReference type="EMBL" id="JAUNZN010000009">
    <property type="protein sequence ID" value="KAK4816055.1"/>
    <property type="molecule type" value="Genomic_DNA"/>
</dbReference>
<proteinExistence type="predicted"/>
<evidence type="ECO:0000313" key="2">
    <source>
        <dbReference type="Proteomes" id="UP001333110"/>
    </source>
</evidence>
<accession>A0AAN7NI72</accession>
<sequence>MAQRDWEGYSTEGNISHLSTKAILSIIATALQTTPVCCLHDEPTTCTGLRRVQWLRSQFWAPPFKKDVKVLECVQRRATKLVTGLEGMSCEEWLRTLGLSSLEKRRLRGDLIALYSFLRRGGGEGGAELFSWDPVTGHLHVIKVLETNSCETGDSTPEHVDMPKGGCDPLDSPRWSGLLAGPMTLWREDSMLEQVCWQDL</sequence>
<evidence type="ECO:0000313" key="1">
    <source>
        <dbReference type="EMBL" id="KAK4816055.1"/>
    </source>
</evidence>
<dbReference type="AlphaFoldDB" id="A0AAN7NI72"/>